<proteinExistence type="predicted"/>
<organism evidence="3 4">
    <name type="scientific">Mucor circinelloides f. circinelloides (strain 1006PhL)</name>
    <name type="common">Mucormycosis agent</name>
    <name type="synonym">Calyptromyces circinelloides</name>
    <dbReference type="NCBI Taxonomy" id="1220926"/>
    <lineage>
        <taxon>Eukaryota</taxon>
        <taxon>Fungi</taxon>
        <taxon>Fungi incertae sedis</taxon>
        <taxon>Mucoromycota</taxon>
        <taxon>Mucoromycotina</taxon>
        <taxon>Mucoromycetes</taxon>
        <taxon>Mucorales</taxon>
        <taxon>Mucorineae</taxon>
        <taxon>Mucoraceae</taxon>
        <taxon>Mucor</taxon>
    </lineage>
</organism>
<dbReference type="OrthoDB" id="7722975at2759"/>
<dbReference type="PANTHER" id="PTHR11575">
    <property type="entry name" value="5'-NUCLEOTIDASE-RELATED"/>
    <property type="match status" value="1"/>
</dbReference>
<feature type="signal peptide" evidence="1">
    <location>
        <begin position="1"/>
        <end position="24"/>
    </location>
</feature>
<dbReference type="GO" id="GO:0009166">
    <property type="term" value="P:nucleotide catabolic process"/>
    <property type="evidence" value="ECO:0007669"/>
    <property type="project" value="InterPro"/>
</dbReference>
<dbReference type="InterPro" id="IPR014485">
    <property type="entry name" value="Pesterase_C1039"/>
</dbReference>
<feature type="domain" description="Putative 5'-nucleotidase C-terminal" evidence="2">
    <location>
        <begin position="384"/>
        <end position="575"/>
    </location>
</feature>
<reference evidence="4" key="1">
    <citation type="submission" date="2013-05" db="EMBL/GenBank/DDBJ databases">
        <title>The Genome sequence of Mucor circinelloides f. circinelloides 1006PhL.</title>
        <authorList>
            <consortium name="The Broad Institute Genomics Platform"/>
            <person name="Cuomo C."/>
            <person name="Earl A."/>
            <person name="Findley K."/>
            <person name="Lee S.C."/>
            <person name="Walker B."/>
            <person name="Young S."/>
            <person name="Zeng Q."/>
            <person name="Gargeya S."/>
            <person name="Fitzgerald M."/>
            <person name="Haas B."/>
            <person name="Abouelleil A."/>
            <person name="Allen A.W."/>
            <person name="Alvarado L."/>
            <person name="Arachchi H.M."/>
            <person name="Berlin A.M."/>
            <person name="Chapman S.B."/>
            <person name="Gainer-Dewar J."/>
            <person name="Goldberg J."/>
            <person name="Griggs A."/>
            <person name="Gujja S."/>
            <person name="Hansen M."/>
            <person name="Howarth C."/>
            <person name="Imamovic A."/>
            <person name="Ireland A."/>
            <person name="Larimer J."/>
            <person name="McCowan C."/>
            <person name="Murphy C."/>
            <person name="Pearson M."/>
            <person name="Poon T.W."/>
            <person name="Priest M."/>
            <person name="Roberts A."/>
            <person name="Saif S."/>
            <person name="Shea T."/>
            <person name="Sisk P."/>
            <person name="Sykes S."/>
            <person name="Wortman J."/>
            <person name="Nusbaum C."/>
            <person name="Birren B."/>
        </authorList>
    </citation>
    <scope>NUCLEOTIDE SEQUENCE [LARGE SCALE GENOMIC DNA]</scope>
    <source>
        <strain evidence="4">1006PhL</strain>
    </source>
</reference>
<dbReference type="VEuPathDB" id="FungiDB:HMPREF1544_11198"/>
<dbReference type="FunCoup" id="S2JQM0">
    <property type="interactions" value="251"/>
</dbReference>
<dbReference type="eggNOG" id="KOG4419">
    <property type="taxonomic scope" value="Eukaryota"/>
</dbReference>
<accession>S2JQM0</accession>
<dbReference type="EMBL" id="KE124132">
    <property type="protein sequence ID" value="EPB82070.1"/>
    <property type="molecule type" value="Genomic_DNA"/>
</dbReference>
<dbReference type="PANTHER" id="PTHR11575:SF22">
    <property type="entry name" value="ADL392WP"/>
    <property type="match status" value="1"/>
</dbReference>
<dbReference type="SUPFAM" id="SSF55816">
    <property type="entry name" value="5'-nucleotidase (syn. UDP-sugar hydrolase), C-terminal domain"/>
    <property type="match status" value="1"/>
</dbReference>
<evidence type="ECO:0000256" key="1">
    <source>
        <dbReference type="SAM" id="SignalP"/>
    </source>
</evidence>
<dbReference type="InParanoid" id="S2JQM0"/>
<dbReference type="InterPro" id="IPR006179">
    <property type="entry name" value="5_nucleotidase/apyrase"/>
</dbReference>
<keyword evidence="1" id="KW-0732">Signal</keyword>
<dbReference type="Proteomes" id="UP000014254">
    <property type="component" value="Unassembled WGS sequence"/>
</dbReference>
<feature type="chain" id="PRO_5004497333" description="Putative 5'-nucleotidase C-terminal domain-containing protein" evidence="1">
    <location>
        <begin position="25"/>
        <end position="619"/>
    </location>
</feature>
<dbReference type="InterPro" id="IPR029052">
    <property type="entry name" value="Metallo-depent_PP-like"/>
</dbReference>
<evidence type="ECO:0000313" key="3">
    <source>
        <dbReference type="EMBL" id="EPB82070.1"/>
    </source>
</evidence>
<dbReference type="Gene3D" id="3.90.780.10">
    <property type="entry name" value="5'-Nucleotidase, C-terminal domain"/>
    <property type="match status" value="1"/>
</dbReference>
<dbReference type="GO" id="GO:0016787">
    <property type="term" value="F:hydrolase activity"/>
    <property type="evidence" value="ECO:0007669"/>
    <property type="project" value="InterPro"/>
</dbReference>
<name>S2JQM0_MUCC1</name>
<dbReference type="InterPro" id="IPR053828">
    <property type="entry name" value="Nucleosidase_C"/>
</dbReference>
<evidence type="ECO:0000313" key="4">
    <source>
        <dbReference type="Proteomes" id="UP000014254"/>
    </source>
</evidence>
<dbReference type="OMA" id="DWNRNTF"/>
<dbReference type="GO" id="GO:0005829">
    <property type="term" value="C:cytosol"/>
    <property type="evidence" value="ECO:0007669"/>
    <property type="project" value="TreeGrafter"/>
</dbReference>
<dbReference type="Gene3D" id="3.60.21.10">
    <property type="match status" value="1"/>
</dbReference>
<evidence type="ECO:0000259" key="2">
    <source>
        <dbReference type="Pfam" id="PF21953"/>
    </source>
</evidence>
<gene>
    <name evidence="3" type="ORF">HMPREF1544_11198</name>
</gene>
<protein>
    <recommendedName>
        <fullName evidence="2">Putative 5'-nucleotidase C-terminal domain-containing protein</fullName>
    </recommendedName>
</protein>
<dbReference type="PIRSF" id="PIRSF017316">
    <property type="entry name" value="Pesterase_C1039"/>
    <property type="match status" value="1"/>
</dbReference>
<sequence>MRATNKLSLCGLLGVFAIVNTADGLYIDKRQQKDAVKTPFISNLRPLVWGDVNFIHTTDTHGWLEGHVLEGSFNGDLGDFYSFTAKMKQKSRRLKKDLFIVDTGDTHDGNGLSDITDPRGLLSQPLLTNIPYDLLTIGNRTAHTIKLNDVTVDTVENFIPHWKDRYLAANVYFKDVNNNKTVPIGSKFTYFEGEFGTRVLAYGFLFNFQKNGDRSVVRSVKDEIQEAWFKQSLETHLPDIVVLIGHIGLRFEEFYVLIDAIREYFPTTPIAVLGGHTHIRDAVKYDPWAAGIESGRYLETIGFFSVEGVSNKYSAPRTSGNVTFHRRYLDQNRPTYQFHSSMDENHRVTDSEFDTPLGVQMTNLISELRGTYDLSKRLGCAPQDYKLQAAHPNQNTSVFHLLTQEVLPCVVADKNRPNPAYFLINTGGVRYDIFKGPFLLDNMYQLSPFEDAFYSIENVPYSIVRQLLPKLNHEGEQVFRKRRDIWPYMAEKPAFVKRGHLVQLRDQSSIQDNDDKPSLVPGYVTMDDFGIDGDDTAHIPIPDFPLPAFVGSSLPSDTTDNDLIDVVYLDFFDKQLRTLLFDLSGKNWTANMEYGDTNVTSSTMWIRFAQTYWNTTLAC</sequence>
<dbReference type="InterPro" id="IPR036907">
    <property type="entry name" value="5'-Nucleotdase_C_sf"/>
</dbReference>
<dbReference type="STRING" id="1220926.S2JQM0"/>
<dbReference type="AlphaFoldDB" id="S2JQM0"/>
<dbReference type="Pfam" id="PF21953">
    <property type="entry name" value="NadN_nucleosid_C"/>
    <property type="match status" value="1"/>
</dbReference>
<dbReference type="SUPFAM" id="SSF56300">
    <property type="entry name" value="Metallo-dependent phosphatases"/>
    <property type="match status" value="1"/>
</dbReference>
<keyword evidence="4" id="KW-1185">Reference proteome</keyword>